<name>A0A9X0XF18_9BURK</name>
<organism evidence="1 2">
    <name type="scientific">Aquariibacter lacus</name>
    <dbReference type="NCBI Taxonomy" id="2801332"/>
    <lineage>
        <taxon>Bacteria</taxon>
        <taxon>Pseudomonadati</taxon>
        <taxon>Pseudomonadota</taxon>
        <taxon>Betaproteobacteria</taxon>
        <taxon>Burkholderiales</taxon>
        <taxon>Sphaerotilaceae</taxon>
        <taxon>Aquariibacter</taxon>
    </lineage>
</organism>
<comment type="caution">
    <text evidence="1">The sequence shown here is derived from an EMBL/GenBank/DDBJ whole genome shotgun (WGS) entry which is preliminary data.</text>
</comment>
<dbReference type="AlphaFoldDB" id="A0A9X0XF18"/>
<sequence length="104" mass="11146">MHPIPPSFMALQPSPPRGWRAPDLAALAERHEFCEDLAQSLAESCRGLPGALGVTADDVLERCHRGLAGPDAGVSPAESVWVLRRLAELLGWRDPGDWLDPAAG</sequence>
<proteinExistence type="predicted"/>
<evidence type="ECO:0000313" key="1">
    <source>
        <dbReference type="EMBL" id="MBL0719888.1"/>
    </source>
</evidence>
<reference evidence="1 2" key="1">
    <citation type="submission" date="2021-01" db="EMBL/GenBank/DDBJ databases">
        <title>Piscinibacter sp. Jin2 Genome sequencing and assembly.</title>
        <authorList>
            <person name="Kim I."/>
        </authorList>
    </citation>
    <scope>NUCLEOTIDE SEQUENCE [LARGE SCALE GENOMIC DNA]</scope>
    <source>
        <strain evidence="1 2">Jin2</strain>
    </source>
</reference>
<evidence type="ECO:0000313" key="2">
    <source>
        <dbReference type="Proteomes" id="UP000643207"/>
    </source>
</evidence>
<dbReference type="EMBL" id="JAERRA010000001">
    <property type="protein sequence ID" value="MBL0719888.1"/>
    <property type="molecule type" value="Genomic_DNA"/>
</dbReference>
<keyword evidence="2" id="KW-1185">Reference proteome</keyword>
<gene>
    <name evidence="1" type="ORF">JI742_08295</name>
</gene>
<accession>A0A9X0XF18</accession>
<protein>
    <submittedName>
        <fullName evidence="1">ATPase with chaperone activity</fullName>
    </submittedName>
</protein>
<dbReference type="Proteomes" id="UP000643207">
    <property type="component" value="Unassembled WGS sequence"/>
</dbReference>